<evidence type="ECO:0000313" key="3">
    <source>
        <dbReference type="Proteomes" id="UP000663846"/>
    </source>
</evidence>
<comment type="caution">
    <text evidence="2">The sequence shown here is derived from an EMBL/GenBank/DDBJ whole genome shotgun (WGS) entry which is preliminary data.</text>
</comment>
<feature type="region of interest" description="Disordered" evidence="1">
    <location>
        <begin position="110"/>
        <end position="130"/>
    </location>
</feature>
<accession>A0A8H2WEW0</accession>
<gene>
    <name evidence="2" type="ORF">RDB_LOCUS25369</name>
</gene>
<dbReference type="EMBL" id="CAJMWS010000128">
    <property type="protein sequence ID" value="CAE6369817.1"/>
    <property type="molecule type" value="Genomic_DNA"/>
</dbReference>
<feature type="compositionally biased region" description="Basic and acidic residues" evidence="1">
    <location>
        <begin position="60"/>
        <end position="70"/>
    </location>
</feature>
<organism evidence="2 3">
    <name type="scientific">Rhizoctonia solani</name>
    <dbReference type="NCBI Taxonomy" id="456999"/>
    <lineage>
        <taxon>Eukaryota</taxon>
        <taxon>Fungi</taxon>
        <taxon>Dikarya</taxon>
        <taxon>Basidiomycota</taxon>
        <taxon>Agaricomycotina</taxon>
        <taxon>Agaricomycetes</taxon>
        <taxon>Cantharellales</taxon>
        <taxon>Ceratobasidiaceae</taxon>
        <taxon>Rhizoctonia</taxon>
    </lineage>
</organism>
<name>A0A8H2WEW0_9AGAM</name>
<sequence length="130" mass="13462">MTGLRESVEDLGQIIKAQGHPKPATPNKGKGPDPFKTPWPPRLGAAISFAAGTSGGEAPPKTETEWHPYDGETGDDLGATLDPSNSGPPHALQATYRATSSCGILLGPSSLESKVAKMDVPKPYNGLSQG</sequence>
<evidence type="ECO:0000256" key="1">
    <source>
        <dbReference type="SAM" id="MobiDB-lite"/>
    </source>
</evidence>
<reference evidence="2" key="1">
    <citation type="submission" date="2021-01" db="EMBL/GenBank/DDBJ databases">
        <authorList>
            <person name="Kaushik A."/>
        </authorList>
    </citation>
    <scope>NUCLEOTIDE SEQUENCE</scope>
    <source>
        <strain evidence="2">AG1-1C</strain>
    </source>
</reference>
<protein>
    <submittedName>
        <fullName evidence="2">Uncharacterized protein</fullName>
    </submittedName>
</protein>
<feature type="region of interest" description="Disordered" evidence="1">
    <location>
        <begin position="1"/>
        <end position="92"/>
    </location>
</feature>
<proteinExistence type="predicted"/>
<evidence type="ECO:0000313" key="2">
    <source>
        <dbReference type="EMBL" id="CAE6369817.1"/>
    </source>
</evidence>
<dbReference type="Proteomes" id="UP000663846">
    <property type="component" value="Unassembled WGS sequence"/>
</dbReference>
<dbReference type="AlphaFoldDB" id="A0A8H2WEW0"/>